<proteinExistence type="predicted"/>
<evidence type="ECO:0000313" key="2">
    <source>
        <dbReference type="Proteomes" id="UP000005667"/>
    </source>
</evidence>
<dbReference type="AlphaFoldDB" id="G7Z358"/>
<keyword evidence="2" id="KW-1185">Reference proteome</keyword>
<accession>G7Z358</accession>
<name>G7Z358_AZOL4</name>
<organism evidence="1 2">
    <name type="scientific">Azospirillum lipoferum (strain 4B)</name>
    <dbReference type="NCBI Taxonomy" id="862719"/>
    <lineage>
        <taxon>Bacteria</taxon>
        <taxon>Pseudomonadati</taxon>
        <taxon>Pseudomonadota</taxon>
        <taxon>Alphaproteobacteria</taxon>
        <taxon>Rhodospirillales</taxon>
        <taxon>Azospirillaceae</taxon>
        <taxon>Azospirillum</taxon>
    </lineage>
</organism>
<gene>
    <name evidence="1" type="ordered locus">AZOLI_0447</name>
</gene>
<dbReference type="EMBL" id="FQ311868">
    <property type="protein sequence ID" value="CBS85822.1"/>
    <property type="molecule type" value="Genomic_DNA"/>
</dbReference>
<dbReference type="HOGENOM" id="CLU_2582131_0_0_5"/>
<dbReference type="STRING" id="862719.AZOLI_0447"/>
<protein>
    <submittedName>
        <fullName evidence="1">Uncharacterized protein</fullName>
    </submittedName>
</protein>
<reference evidence="2" key="1">
    <citation type="journal article" date="2011" name="PLoS Genet.">
        <title>Azospirillum genomes reveal transition of bacteria from aquatic to terrestrial environments.</title>
        <authorList>
            <person name="Wisniewski-Dye F."/>
            <person name="Borziak K."/>
            <person name="Khalsa-Moyers G."/>
            <person name="Alexandre G."/>
            <person name="Sukharnikov L.O."/>
            <person name="Wuichet K."/>
            <person name="Hurst G.B."/>
            <person name="McDonald W.H."/>
            <person name="Robertson J.S."/>
            <person name="Barbe V."/>
            <person name="Calteau A."/>
            <person name="Rouy Z."/>
            <person name="Mangenot S."/>
            <person name="Prigent-Combaret C."/>
            <person name="Normand P."/>
            <person name="Boyer M."/>
            <person name="Siguier P."/>
            <person name="Dessaux Y."/>
            <person name="Elmerich C."/>
            <person name="Condemine G."/>
            <person name="Krishnen G."/>
            <person name="Kennedy I."/>
            <person name="Paterson A.H."/>
            <person name="Gonzalez V."/>
            <person name="Mavingui P."/>
            <person name="Zhulin I.B."/>
        </authorList>
    </citation>
    <scope>NUCLEOTIDE SEQUENCE [LARGE SCALE GENOMIC DNA]</scope>
    <source>
        <strain evidence="2">4B</strain>
    </source>
</reference>
<dbReference type="KEGG" id="ali:AZOLI_0447"/>
<sequence length="80" mass="9067">MVGDHHQARVLELRLQSRDRRFFLCTIHGSPPCTEVYMDPLPLRAGGPANLSQKFKPFLIRWPALTGSGMVNGFNSCLRR</sequence>
<evidence type="ECO:0000313" key="1">
    <source>
        <dbReference type="EMBL" id="CBS85822.1"/>
    </source>
</evidence>
<dbReference type="Proteomes" id="UP000005667">
    <property type="component" value="Chromosome"/>
</dbReference>